<accession>H0I1Y9</accession>
<reference evidence="2 3" key="1">
    <citation type="journal article" date="2012" name="J. Bacteriol.">
        <title>Draft Genome Sequence of Mesorhizobium alhagi CCNWXJ12-2T, a Novel Salt-Resistant Species Isolated from the Desert of Northwestern China.</title>
        <authorList>
            <person name="Zhou M."/>
            <person name="Chen W."/>
            <person name="Chen H."/>
            <person name="Wei G."/>
        </authorList>
    </citation>
    <scope>NUCLEOTIDE SEQUENCE [LARGE SCALE GENOMIC DNA]</scope>
    <source>
        <strain evidence="2 3">CCNWXJ12-2</strain>
    </source>
</reference>
<dbReference type="AlphaFoldDB" id="H0I1Y9"/>
<proteinExistence type="predicted"/>
<sequence length="127" mass="13199">MLSVGAGLRLLASFLVLMWTIPAATAVQAGQDFAKGQMTLAAPNPVAHPTILVRDIVRHVAAETSRFKTGAYAPVVEGDGKSFAILPNSLLSLEAASGAPVGLCPEAWPKLPLTRAFDARAPPLLTA</sequence>
<gene>
    <name evidence="2" type="ORF">MAXJ12_32424</name>
</gene>
<name>H0I1Y9_9HYPH</name>
<evidence type="ECO:0000313" key="3">
    <source>
        <dbReference type="Proteomes" id="UP000003250"/>
    </source>
</evidence>
<organism evidence="2 3">
    <name type="scientific">Mesorhizobium alhagi CCNWXJ12-2</name>
    <dbReference type="NCBI Taxonomy" id="1107882"/>
    <lineage>
        <taxon>Bacteria</taxon>
        <taxon>Pseudomonadati</taxon>
        <taxon>Pseudomonadota</taxon>
        <taxon>Alphaproteobacteria</taxon>
        <taxon>Hyphomicrobiales</taxon>
        <taxon>Phyllobacteriaceae</taxon>
        <taxon>Allomesorhizobium</taxon>
    </lineage>
</organism>
<dbReference type="RefSeq" id="WP_008840046.1">
    <property type="nucleotide sequence ID" value="NZ_AHAM01000292.1"/>
</dbReference>
<dbReference type="OrthoDB" id="8087398at2"/>
<feature type="signal peptide" evidence="1">
    <location>
        <begin position="1"/>
        <end position="25"/>
    </location>
</feature>
<dbReference type="EMBL" id="AHAM01000292">
    <property type="protein sequence ID" value="EHK53034.1"/>
    <property type="molecule type" value="Genomic_DNA"/>
</dbReference>
<keyword evidence="1" id="KW-0732">Signal</keyword>
<dbReference type="PATRIC" id="fig|1107882.3.peg.6269"/>
<evidence type="ECO:0000256" key="1">
    <source>
        <dbReference type="SAM" id="SignalP"/>
    </source>
</evidence>
<keyword evidence="3" id="KW-1185">Reference proteome</keyword>
<feature type="chain" id="PRO_5003534914" evidence="1">
    <location>
        <begin position="26"/>
        <end position="127"/>
    </location>
</feature>
<evidence type="ECO:0000313" key="2">
    <source>
        <dbReference type="EMBL" id="EHK53034.1"/>
    </source>
</evidence>
<protein>
    <submittedName>
        <fullName evidence="2">Uncharacterized protein</fullName>
    </submittedName>
</protein>
<dbReference type="Proteomes" id="UP000003250">
    <property type="component" value="Unassembled WGS sequence"/>
</dbReference>